<dbReference type="PROSITE" id="PS50048">
    <property type="entry name" value="ZN2_CY6_FUNGAL_2"/>
    <property type="match status" value="1"/>
</dbReference>
<evidence type="ECO:0000313" key="3">
    <source>
        <dbReference type="Proteomes" id="UP000789405"/>
    </source>
</evidence>
<proteinExistence type="predicted"/>
<organism evidence="2 3">
    <name type="scientific">Dentiscutata erythropus</name>
    <dbReference type="NCBI Taxonomy" id="1348616"/>
    <lineage>
        <taxon>Eukaryota</taxon>
        <taxon>Fungi</taxon>
        <taxon>Fungi incertae sedis</taxon>
        <taxon>Mucoromycota</taxon>
        <taxon>Glomeromycotina</taxon>
        <taxon>Glomeromycetes</taxon>
        <taxon>Diversisporales</taxon>
        <taxon>Gigasporaceae</taxon>
        <taxon>Dentiscutata</taxon>
    </lineage>
</organism>
<accession>A0A9N8ZMS0</accession>
<dbReference type="SUPFAM" id="SSF57701">
    <property type="entry name" value="Zn2/Cys6 DNA-binding domain"/>
    <property type="match status" value="1"/>
</dbReference>
<reference evidence="2" key="1">
    <citation type="submission" date="2021-06" db="EMBL/GenBank/DDBJ databases">
        <authorList>
            <person name="Kallberg Y."/>
            <person name="Tangrot J."/>
            <person name="Rosling A."/>
        </authorList>
    </citation>
    <scope>NUCLEOTIDE SEQUENCE</scope>
    <source>
        <strain evidence="2">MA453B</strain>
    </source>
</reference>
<dbReference type="Pfam" id="PF00172">
    <property type="entry name" value="Zn_clus"/>
    <property type="match status" value="1"/>
</dbReference>
<dbReference type="CDD" id="cd00067">
    <property type="entry name" value="GAL4"/>
    <property type="match status" value="1"/>
</dbReference>
<feature type="domain" description="Zn(2)-C6 fungal-type" evidence="1">
    <location>
        <begin position="15"/>
        <end position="48"/>
    </location>
</feature>
<dbReference type="GO" id="GO:0008270">
    <property type="term" value="F:zinc ion binding"/>
    <property type="evidence" value="ECO:0007669"/>
    <property type="project" value="InterPro"/>
</dbReference>
<dbReference type="PROSITE" id="PS00463">
    <property type="entry name" value="ZN2_CY6_FUNGAL_1"/>
    <property type="match status" value="1"/>
</dbReference>
<dbReference type="InterPro" id="IPR001138">
    <property type="entry name" value="Zn2Cys6_DnaBD"/>
</dbReference>
<dbReference type="AlphaFoldDB" id="A0A9N8ZMS0"/>
<evidence type="ECO:0000259" key="1">
    <source>
        <dbReference type="PROSITE" id="PS50048"/>
    </source>
</evidence>
<dbReference type="InterPro" id="IPR036864">
    <property type="entry name" value="Zn2-C6_fun-type_DNA-bd_sf"/>
</dbReference>
<gene>
    <name evidence="2" type="ORF">DERYTH_LOCUS2904</name>
</gene>
<dbReference type="Proteomes" id="UP000789405">
    <property type="component" value="Unassembled WGS sequence"/>
</dbReference>
<protein>
    <submittedName>
        <fullName evidence="2">7339_t:CDS:1</fullName>
    </submittedName>
</protein>
<dbReference type="EMBL" id="CAJVPY010000967">
    <property type="protein sequence ID" value="CAG8501077.1"/>
    <property type="molecule type" value="Genomic_DNA"/>
</dbReference>
<name>A0A9N8ZMS0_9GLOM</name>
<comment type="caution">
    <text evidence="2">The sequence shown here is derived from an EMBL/GenBank/DDBJ whole genome shotgun (WGS) entry which is preliminary data.</text>
</comment>
<sequence length="183" mass="20601">MPRQKQKARIHVTTACSNCRRRRGKCNVLSSEEDKCIYCNEQNLRCIFIPGDKRGPKPGSANPSDTAEAYHNASMISPSSFFIYDERMLNNDQHNTSFSSSFSASDSNGSSSHSYSHTIATNINIHETIEITQPSLCFHEPIMPSNEQNIISSFSTSDLNDSEIPHLYINTYDGDSEIPRRFI</sequence>
<keyword evidence="3" id="KW-1185">Reference proteome</keyword>
<dbReference type="OrthoDB" id="4150019at2759"/>
<dbReference type="GO" id="GO:0000981">
    <property type="term" value="F:DNA-binding transcription factor activity, RNA polymerase II-specific"/>
    <property type="evidence" value="ECO:0007669"/>
    <property type="project" value="InterPro"/>
</dbReference>
<evidence type="ECO:0000313" key="2">
    <source>
        <dbReference type="EMBL" id="CAG8501077.1"/>
    </source>
</evidence>
<dbReference type="Gene3D" id="4.10.240.10">
    <property type="entry name" value="Zn(2)-C6 fungal-type DNA-binding domain"/>
    <property type="match status" value="1"/>
</dbReference>